<proteinExistence type="predicted"/>
<dbReference type="Pfam" id="PF04453">
    <property type="entry name" value="LptD"/>
    <property type="match status" value="1"/>
</dbReference>
<dbReference type="PANTHER" id="PTHR30189:SF1">
    <property type="entry name" value="LPS-ASSEMBLY PROTEIN LPTD"/>
    <property type="match status" value="1"/>
</dbReference>
<organism evidence="2 3">
    <name type="scientific">Marinobacterium aestuariivivens</name>
    <dbReference type="NCBI Taxonomy" id="1698799"/>
    <lineage>
        <taxon>Bacteria</taxon>
        <taxon>Pseudomonadati</taxon>
        <taxon>Pseudomonadota</taxon>
        <taxon>Gammaproteobacteria</taxon>
        <taxon>Oceanospirillales</taxon>
        <taxon>Oceanospirillaceae</taxon>
        <taxon>Marinobacterium</taxon>
    </lineage>
</organism>
<sequence length="428" mass="49417">MDPTNLEVGYRSHLNKLGELRYEALNWSFTARAHSYQSLTESEKSPYRRLPQFLLEGEVPELPAGLLADYQAEYVHFDRDDEDPLLEPGDEVQGDRVHLAPAISLPLETSWGYIRPSLRLWATQYNLDKQQPGLDEKPNVATTLTSVDSGLIFEREADFGNRRYLQTLEPRLFYLHVPHEDQDDIPAFDTAELDFRYDSLFRDNRFSGRDRIGDANQLSLGVASRFYEDSGLERFSVALGQAFYFDDREVQLDPATPAQTDNQSNFALAANWKVTPDLRVNHDSELDKGNLEPVGQNYRVTFSPGDGSPGDDRLLYANYRQKDNEREQTDIGVRWPLNEQWNVLARWRQDLERNDTLDALLGVEYKDCCWKVRFGYREWLKDDDGDRTSDRAVLLQFVLRGLGSLGDDETTLFIREITGFDEDKDEEF</sequence>
<dbReference type="RefSeq" id="WP_379912907.1">
    <property type="nucleotide sequence ID" value="NZ_JBHSWE010000001.1"/>
</dbReference>
<reference evidence="3" key="1">
    <citation type="journal article" date="2019" name="Int. J. Syst. Evol. Microbiol.">
        <title>The Global Catalogue of Microorganisms (GCM) 10K type strain sequencing project: providing services to taxonomists for standard genome sequencing and annotation.</title>
        <authorList>
            <consortium name="The Broad Institute Genomics Platform"/>
            <consortium name="The Broad Institute Genome Sequencing Center for Infectious Disease"/>
            <person name="Wu L."/>
            <person name="Ma J."/>
        </authorList>
    </citation>
    <scope>NUCLEOTIDE SEQUENCE [LARGE SCALE GENOMIC DNA]</scope>
    <source>
        <strain evidence="3">NBRC 111756</strain>
    </source>
</reference>
<gene>
    <name evidence="2" type="ORF">ACFQDL_05925</name>
</gene>
<dbReference type="Proteomes" id="UP001596422">
    <property type="component" value="Unassembled WGS sequence"/>
</dbReference>
<keyword evidence="3" id="KW-1185">Reference proteome</keyword>
<evidence type="ECO:0000313" key="2">
    <source>
        <dbReference type="EMBL" id="MFC6669676.1"/>
    </source>
</evidence>
<dbReference type="PANTHER" id="PTHR30189">
    <property type="entry name" value="LPS-ASSEMBLY PROTEIN"/>
    <property type="match status" value="1"/>
</dbReference>
<accession>A0ABW1ZWX5</accession>
<dbReference type="EMBL" id="JBHSWE010000001">
    <property type="protein sequence ID" value="MFC6669676.1"/>
    <property type="molecule type" value="Genomic_DNA"/>
</dbReference>
<feature type="domain" description="LptD C-terminal" evidence="1">
    <location>
        <begin position="12"/>
        <end position="341"/>
    </location>
</feature>
<dbReference type="InterPro" id="IPR007543">
    <property type="entry name" value="LptD_C"/>
</dbReference>
<evidence type="ECO:0000313" key="3">
    <source>
        <dbReference type="Proteomes" id="UP001596422"/>
    </source>
</evidence>
<name>A0ABW1ZWX5_9GAMM</name>
<evidence type="ECO:0000259" key="1">
    <source>
        <dbReference type="Pfam" id="PF04453"/>
    </source>
</evidence>
<dbReference type="InterPro" id="IPR050218">
    <property type="entry name" value="LptD"/>
</dbReference>
<protein>
    <submittedName>
        <fullName evidence="2">LPS-assembly protein LptD</fullName>
    </submittedName>
</protein>
<comment type="caution">
    <text evidence="2">The sequence shown here is derived from an EMBL/GenBank/DDBJ whole genome shotgun (WGS) entry which is preliminary data.</text>
</comment>